<name>A0ABR1F2J5_9ASCO</name>
<sequence length="223" mass="23103">MLKSRRLTSLLSQSLTPLSPPIDTFTPSTDATPSSDHQSAKESPSTTTTTSSAAALPPAHSPRIVMVVLLTTSGNLLAASTLNSSSAATIAHSLALSPSVSQSTLGAGQNGNGTTAGSIGSATSAIHLADLSPKPRVYASYAANVWRSYTKSLEQDAVFETEDPEVDWIAVENEESTIIIHSVAGSVLLALVGERGSPVGLVYARTTAMASTLREELQGFSFD</sequence>
<accession>A0ABR1F2J5</accession>
<dbReference type="Gene3D" id="3.30.450.30">
    <property type="entry name" value="Dynein light chain 2a, cytoplasmic"/>
    <property type="match status" value="1"/>
</dbReference>
<feature type="region of interest" description="Disordered" evidence="1">
    <location>
        <begin position="1"/>
        <end position="57"/>
    </location>
</feature>
<protein>
    <submittedName>
        <fullName evidence="2">Uncharacterized protein</fullName>
    </submittedName>
</protein>
<feature type="compositionally biased region" description="Polar residues" evidence="1">
    <location>
        <begin position="25"/>
        <end position="37"/>
    </location>
</feature>
<organism evidence="2 3">
    <name type="scientific">Myxozyma melibiosi</name>
    <dbReference type="NCBI Taxonomy" id="54550"/>
    <lineage>
        <taxon>Eukaryota</taxon>
        <taxon>Fungi</taxon>
        <taxon>Dikarya</taxon>
        <taxon>Ascomycota</taxon>
        <taxon>Saccharomycotina</taxon>
        <taxon>Lipomycetes</taxon>
        <taxon>Lipomycetales</taxon>
        <taxon>Lipomycetaceae</taxon>
        <taxon>Myxozyma</taxon>
    </lineage>
</organism>
<evidence type="ECO:0000256" key="1">
    <source>
        <dbReference type="SAM" id="MobiDB-lite"/>
    </source>
</evidence>
<dbReference type="Proteomes" id="UP001498771">
    <property type="component" value="Unassembled WGS sequence"/>
</dbReference>
<keyword evidence="3" id="KW-1185">Reference proteome</keyword>
<dbReference type="SUPFAM" id="SSF103196">
    <property type="entry name" value="Roadblock/LC7 domain"/>
    <property type="match status" value="1"/>
</dbReference>
<evidence type="ECO:0000313" key="2">
    <source>
        <dbReference type="EMBL" id="KAK7204060.1"/>
    </source>
</evidence>
<dbReference type="EMBL" id="JBBJBU010000009">
    <property type="protein sequence ID" value="KAK7204060.1"/>
    <property type="molecule type" value="Genomic_DNA"/>
</dbReference>
<dbReference type="RefSeq" id="XP_064767093.1">
    <property type="nucleotide sequence ID" value="XM_064914223.1"/>
</dbReference>
<reference evidence="2 3" key="1">
    <citation type="submission" date="2024-03" db="EMBL/GenBank/DDBJ databases">
        <title>Genome-scale model development and genomic sequencing of the oleaginous clade Lipomyces.</title>
        <authorList>
            <consortium name="Lawrence Berkeley National Laboratory"/>
            <person name="Czajka J.J."/>
            <person name="Han Y."/>
            <person name="Kim J."/>
            <person name="Mondo S.J."/>
            <person name="Hofstad B.A."/>
            <person name="Robles A."/>
            <person name="Haridas S."/>
            <person name="Riley R."/>
            <person name="LaButti K."/>
            <person name="Pangilinan J."/>
            <person name="Andreopoulos W."/>
            <person name="Lipzen A."/>
            <person name="Yan J."/>
            <person name="Wang M."/>
            <person name="Ng V."/>
            <person name="Grigoriev I.V."/>
            <person name="Spatafora J.W."/>
            <person name="Magnuson J.K."/>
            <person name="Baker S.E."/>
            <person name="Pomraning K.R."/>
        </authorList>
    </citation>
    <scope>NUCLEOTIDE SEQUENCE [LARGE SCALE GENOMIC DNA]</scope>
    <source>
        <strain evidence="2 3">Phaff 52-87</strain>
    </source>
</reference>
<feature type="compositionally biased region" description="Low complexity" evidence="1">
    <location>
        <begin position="7"/>
        <end position="17"/>
    </location>
</feature>
<feature type="compositionally biased region" description="Low complexity" evidence="1">
    <location>
        <begin position="43"/>
        <end position="57"/>
    </location>
</feature>
<gene>
    <name evidence="2" type="ORF">BZA70DRAFT_290610</name>
</gene>
<evidence type="ECO:0000313" key="3">
    <source>
        <dbReference type="Proteomes" id="UP001498771"/>
    </source>
</evidence>
<comment type="caution">
    <text evidence="2">The sequence shown here is derived from an EMBL/GenBank/DDBJ whole genome shotgun (WGS) entry which is preliminary data.</text>
</comment>
<dbReference type="GeneID" id="90039735"/>
<proteinExistence type="predicted"/>